<keyword evidence="2" id="KW-0716">Sensory transduction</keyword>
<dbReference type="GO" id="GO:0007601">
    <property type="term" value="P:visual perception"/>
    <property type="evidence" value="ECO:0007669"/>
    <property type="project" value="UniProtKB-KW"/>
</dbReference>
<evidence type="ECO:0000256" key="4">
    <source>
        <dbReference type="ARBA" id="ARBA00074709"/>
    </source>
</evidence>
<dbReference type="GO" id="GO:0001664">
    <property type="term" value="F:G protein-coupled receptor binding"/>
    <property type="evidence" value="ECO:0007669"/>
    <property type="project" value="TreeGrafter"/>
</dbReference>
<dbReference type="FunFam" id="2.60.40.640:FF:000020">
    <property type="entry name" value="Arrestin, Arr2"/>
    <property type="match status" value="1"/>
</dbReference>
<comment type="caution">
    <text evidence="9">The sequence shown here is derived from an EMBL/GenBank/DDBJ whole genome shotgun (WGS) entry which is preliminary data.</text>
</comment>
<organism evidence="9 10">
    <name type="scientific">Microctonus hyperodae</name>
    <name type="common">Parasitoid wasp</name>
    <dbReference type="NCBI Taxonomy" id="165561"/>
    <lineage>
        <taxon>Eukaryota</taxon>
        <taxon>Metazoa</taxon>
        <taxon>Ecdysozoa</taxon>
        <taxon>Arthropoda</taxon>
        <taxon>Hexapoda</taxon>
        <taxon>Insecta</taxon>
        <taxon>Pterygota</taxon>
        <taxon>Neoptera</taxon>
        <taxon>Endopterygota</taxon>
        <taxon>Hymenoptera</taxon>
        <taxon>Apocrita</taxon>
        <taxon>Ichneumonoidea</taxon>
        <taxon>Braconidae</taxon>
        <taxon>Euphorinae</taxon>
        <taxon>Microctonus</taxon>
    </lineage>
</organism>
<dbReference type="GO" id="GO:0045494">
    <property type="term" value="P:photoreceptor cell maintenance"/>
    <property type="evidence" value="ECO:0007669"/>
    <property type="project" value="UniProtKB-ARBA"/>
</dbReference>
<evidence type="ECO:0000256" key="5">
    <source>
        <dbReference type="ARBA" id="ARBA00078972"/>
    </source>
</evidence>
<dbReference type="InterPro" id="IPR011021">
    <property type="entry name" value="Arrestin-like_N"/>
</dbReference>
<dbReference type="InterPro" id="IPR017864">
    <property type="entry name" value="Arrestin_CS"/>
</dbReference>
<dbReference type="InterPro" id="IPR014752">
    <property type="entry name" value="Arrestin-like_C"/>
</dbReference>
<dbReference type="GO" id="GO:0002031">
    <property type="term" value="P:G protein-coupled receptor internalization"/>
    <property type="evidence" value="ECO:0007669"/>
    <property type="project" value="TreeGrafter"/>
</dbReference>
<dbReference type="GO" id="GO:0016028">
    <property type="term" value="C:rhabdomere"/>
    <property type="evidence" value="ECO:0007669"/>
    <property type="project" value="UniProtKB-ARBA"/>
</dbReference>
<dbReference type="AlphaFoldDB" id="A0AA39G095"/>
<evidence type="ECO:0000256" key="2">
    <source>
        <dbReference type="ARBA" id="ARBA00022606"/>
    </source>
</evidence>
<dbReference type="GO" id="GO:0007165">
    <property type="term" value="P:signal transduction"/>
    <property type="evidence" value="ECO:0007669"/>
    <property type="project" value="InterPro"/>
</dbReference>
<evidence type="ECO:0000313" key="10">
    <source>
        <dbReference type="Proteomes" id="UP001168972"/>
    </source>
</evidence>
<evidence type="ECO:0000313" key="9">
    <source>
        <dbReference type="EMBL" id="KAK0179132.1"/>
    </source>
</evidence>
<dbReference type="Pfam" id="PF00339">
    <property type="entry name" value="Arrestin_N"/>
    <property type="match status" value="1"/>
</dbReference>
<dbReference type="Gene3D" id="2.60.40.840">
    <property type="match status" value="1"/>
</dbReference>
<dbReference type="GO" id="GO:0007608">
    <property type="term" value="P:sensory perception of smell"/>
    <property type="evidence" value="ECO:0007669"/>
    <property type="project" value="UniProtKB-ARBA"/>
</dbReference>
<keyword evidence="10" id="KW-1185">Reference proteome</keyword>
<dbReference type="PANTHER" id="PTHR11792:SF23">
    <property type="entry name" value="PHOSRESTIN-1"/>
    <property type="match status" value="1"/>
</dbReference>
<keyword evidence="3" id="KW-0844">Vision</keyword>
<reference evidence="9" key="1">
    <citation type="journal article" date="2023" name="bioRxiv">
        <title>Scaffold-level genome assemblies of two parasitoid biocontrol wasps reveal the parthenogenesis mechanism and an associated novel virus.</title>
        <authorList>
            <person name="Inwood S."/>
            <person name="Skelly J."/>
            <person name="Guhlin J."/>
            <person name="Harrop T."/>
            <person name="Goldson S."/>
            <person name="Dearden P."/>
        </authorList>
    </citation>
    <scope>NUCLEOTIDE SEQUENCE</scope>
    <source>
        <strain evidence="9">Lincoln</strain>
        <tissue evidence="9">Whole body</tissue>
    </source>
</reference>
<dbReference type="PANTHER" id="PTHR11792">
    <property type="entry name" value="ARRESTIN"/>
    <property type="match status" value="1"/>
</dbReference>
<dbReference type="FunFam" id="2.60.40.840:FF:000002">
    <property type="entry name" value="Arrestin 3"/>
    <property type="match status" value="1"/>
</dbReference>
<evidence type="ECO:0000256" key="6">
    <source>
        <dbReference type="ARBA" id="ARBA00080322"/>
    </source>
</evidence>
<name>A0AA39G095_MICHY</name>
<dbReference type="SUPFAM" id="SSF81296">
    <property type="entry name" value="E set domains"/>
    <property type="match status" value="2"/>
</dbReference>
<dbReference type="PROSITE" id="PS00295">
    <property type="entry name" value="ARRESTINS"/>
    <property type="match status" value="1"/>
</dbReference>
<evidence type="ECO:0000256" key="7">
    <source>
        <dbReference type="ARBA" id="ARBA00080327"/>
    </source>
</evidence>
<protein>
    <recommendedName>
        <fullName evidence="4">Phosrestin-1</fullName>
    </recommendedName>
    <alternativeName>
        <fullName evidence="6">Arrestin-2</fullName>
    </alternativeName>
    <alternativeName>
        <fullName evidence="7">Arrestin-B</fullName>
    </alternativeName>
    <alternativeName>
        <fullName evidence="5">Phosrestin I</fullName>
    </alternativeName>
</protein>
<evidence type="ECO:0000256" key="1">
    <source>
        <dbReference type="ARBA" id="ARBA00005298"/>
    </source>
</evidence>
<dbReference type="InterPro" id="IPR014756">
    <property type="entry name" value="Ig_E-set"/>
</dbReference>
<dbReference type="EMBL" id="JAQQBR010000004">
    <property type="protein sequence ID" value="KAK0179132.1"/>
    <property type="molecule type" value="Genomic_DNA"/>
</dbReference>
<comment type="similarity">
    <text evidence="1">Belongs to the arrestin family.</text>
</comment>
<dbReference type="InterPro" id="IPR014753">
    <property type="entry name" value="Arrestin_N"/>
</dbReference>
<evidence type="ECO:0000256" key="3">
    <source>
        <dbReference type="ARBA" id="ARBA00023305"/>
    </source>
</evidence>
<gene>
    <name evidence="9" type="ORF">PV327_007951</name>
</gene>
<reference evidence="9" key="2">
    <citation type="submission" date="2023-03" db="EMBL/GenBank/DDBJ databases">
        <authorList>
            <person name="Inwood S.N."/>
            <person name="Skelly J.G."/>
            <person name="Guhlin J."/>
            <person name="Harrop T.W.R."/>
            <person name="Goldson S.G."/>
            <person name="Dearden P.K."/>
        </authorList>
    </citation>
    <scope>NUCLEOTIDE SEQUENCE</scope>
    <source>
        <strain evidence="9">Lincoln</strain>
        <tissue evidence="9">Whole body</tissue>
    </source>
</reference>
<dbReference type="InterPro" id="IPR011022">
    <property type="entry name" value="Arrestin_C-like"/>
</dbReference>
<dbReference type="Gene3D" id="2.60.40.640">
    <property type="match status" value="1"/>
</dbReference>
<dbReference type="SMART" id="SM01017">
    <property type="entry name" value="Arrestin_C"/>
    <property type="match status" value="1"/>
</dbReference>
<dbReference type="Proteomes" id="UP001168972">
    <property type="component" value="Unassembled WGS sequence"/>
</dbReference>
<dbReference type="GO" id="GO:0005737">
    <property type="term" value="C:cytoplasm"/>
    <property type="evidence" value="ECO:0007669"/>
    <property type="project" value="TreeGrafter"/>
</dbReference>
<sequence length="406" mass="45271">MFPLVLLAYVVATKVFKKTTPNGKVTVYLGKRDFIDHLGSIDPIDGVVVIENDYLQGRRVFGQIVTTYRYGREEDEVMGVKFSKDMIIAKEQLVPIKKEKQETTPIQDRLLKKLGPNAFPFIFHFPPNTPSSVTLQPGDDDQGKPLGVEHTLKLFVGENDEDKGHKRSSLGLTIKKLQFAPISRGRRLPSSLVSKGFTFSNGKLNLEVTLDREIYYHGEKVAANVIVTNNSRKAVKNIKIYVVQHCEVTMVNSQFSRHVASLETREGCPITPGANFSKQFYLVPLASSNKDRRGIALDGHLKEDDVNLASSTMVAEGKCPAEALGIVISYSIRVKLNCGTLGGELITDVPFKLMHPTPGAIERENANLKKGKSVDRARYENSCYANDDDDNIVFEDFARLRLNEPE</sequence>
<dbReference type="Pfam" id="PF02752">
    <property type="entry name" value="Arrestin_C"/>
    <property type="match status" value="1"/>
</dbReference>
<evidence type="ECO:0000259" key="8">
    <source>
        <dbReference type="SMART" id="SM01017"/>
    </source>
</evidence>
<dbReference type="InterPro" id="IPR000698">
    <property type="entry name" value="Arrestin"/>
</dbReference>
<feature type="domain" description="Arrestin C-terminal-like" evidence="8">
    <location>
        <begin position="200"/>
        <end position="358"/>
    </location>
</feature>
<dbReference type="GO" id="GO:0016060">
    <property type="term" value="P:negative regulation of phospholipase C-activating phototransduction signaling pathway"/>
    <property type="evidence" value="ECO:0007669"/>
    <property type="project" value="UniProtKB-ARBA"/>
</dbReference>
<accession>A0AA39G095</accession>
<dbReference type="PRINTS" id="PR00309">
    <property type="entry name" value="ARRESTIN"/>
</dbReference>
<proteinExistence type="inferred from homology"/>